<feature type="transmembrane region" description="Helical" evidence="1">
    <location>
        <begin position="114"/>
        <end position="131"/>
    </location>
</feature>
<accession>A0A1H6V8K4</accession>
<dbReference type="STRING" id="408657.SAMN04487995_2918"/>
<evidence type="ECO:0000313" key="3">
    <source>
        <dbReference type="Proteomes" id="UP000199532"/>
    </source>
</evidence>
<protein>
    <recommendedName>
        <fullName evidence="4">DUF2157 domain-containing protein</fullName>
    </recommendedName>
</protein>
<feature type="transmembrane region" description="Helical" evidence="1">
    <location>
        <begin position="253"/>
        <end position="273"/>
    </location>
</feature>
<name>A0A1H6V8K4_9BACT</name>
<feature type="transmembrane region" description="Helical" evidence="1">
    <location>
        <begin position="158"/>
        <end position="177"/>
    </location>
</feature>
<evidence type="ECO:0000256" key="1">
    <source>
        <dbReference type="SAM" id="Phobius"/>
    </source>
</evidence>
<keyword evidence="1" id="KW-0472">Membrane</keyword>
<evidence type="ECO:0008006" key="4">
    <source>
        <dbReference type="Google" id="ProtNLM"/>
    </source>
</evidence>
<feature type="transmembrane region" description="Helical" evidence="1">
    <location>
        <begin position="280"/>
        <end position="298"/>
    </location>
</feature>
<dbReference type="OrthoDB" id="660047at2"/>
<gene>
    <name evidence="2" type="ORF">SAMN04487995_2918</name>
</gene>
<feature type="transmembrane region" description="Helical" evidence="1">
    <location>
        <begin position="304"/>
        <end position="326"/>
    </location>
</feature>
<feature type="transmembrane region" description="Helical" evidence="1">
    <location>
        <begin position="81"/>
        <end position="102"/>
    </location>
</feature>
<dbReference type="RefSeq" id="WP_090335961.1">
    <property type="nucleotide sequence ID" value="NZ_FNXY01000004.1"/>
</dbReference>
<feature type="transmembrane region" description="Helical" evidence="1">
    <location>
        <begin position="53"/>
        <end position="75"/>
    </location>
</feature>
<dbReference type="EMBL" id="FNXY01000004">
    <property type="protein sequence ID" value="SEI99234.1"/>
    <property type="molecule type" value="Genomic_DNA"/>
</dbReference>
<keyword evidence="1" id="KW-1133">Transmembrane helix</keyword>
<proteinExistence type="predicted"/>
<reference evidence="2 3" key="1">
    <citation type="submission" date="2016-10" db="EMBL/GenBank/DDBJ databases">
        <authorList>
            <person name="de Groot N.N."/>
        </authorList>
    </citation>
    <scope>NUCLEOTIDE SEQUENCE [LARGE SCALE GENOMIC DNA]</scope>
    <source>
        <strain evidence="2 3">DSM 19938</strain>
    </source>
</reference>
<feature type="transmembrane region" description="Helical" evidence="1">
    <location>
        <begin position="183"/>
        <end position="200"/>
    </location>
</feature>
<organism evidence="2 3">
    <name type="scientific">Dyadobacter koreensis</name>
    <dbReference type="NCBI Taxonomy" id="408657"/>
    <lineage>
        <taxon>Bacteria</taxon>
        <taxon>Pseudomonadati</taxon>
        <taxon>Bacteroidota</taxon>
        <taxon>Cytophagia</taxon>
        <taxon>Cytophagales</taxon>
        <taxon>Spirosomataceae</taxon>
        <taxon>Dyadobacter</taxon>
    </lineage>
</organism>
<keyword evidence="1" id="KW-0812">Transmembrane</keyword>
<keyword evidence="3" id="KW-1185">Reference proteome</keyword>
<evidence type="ECO:0000313" key="2">
    <source>
        <dbReference type="EMBL" id="SEI99234.1"/>
    </source>
</evidence>
<dbReference type="Proteomes" id="UP000199532">
    <property type="component" value="Unassembled WGS sequence"/>
</dbReference>
<dbReference type="AlphaFoldDB" id="A0A1H6V8K4"/>
<feature type="transmembrane region" description="Helical" evidence="1">
    <location>
        <begin position="212"/>
        <end position="233"/>
    </location>
</feature>
<sequence>MKTAYNKSWVKNLQIQQTAQLWVTNNLLTSSQFERIKAAFPESFYRPGIFVKIGLFLFTVFGGSFFAGFLSLFFIDNAGSKTFAVLSFISAACYYFFLEFFIKDRKLFHSGIDNALLYMGNGAIIITFVVLFEGMEIWQYCSLVLLVNGITTIRYADLFTVFISMASIFVGFASILVKFPIGKAFMPFATMILSVLLYVVNKSERDYYYRECQILIKIFVMVTFYFGGNYYVVREGNALLSEITTPNAPQIPFAILFYVFTTVIPILYCFLGLKNRDRVFLIVGLFTAAFSCFTYRYYFDFLAIEIILSIGGFLLILISVLSINYLKIPRFGVTDEIMEGRKLANLEAILIANQFGQTPEENNFKFGGGNFGGGGAGNDY</sequence>